<evidence type="ECO:0000313" key="3">
    <source>
        <dbReference type="Proteomes" id="UP001497744"/>
    </source>
</evidence>
<comment type="caution">
    <text evidence="2">The sequence shown here is derived from an EMBL/GenBank/DDBJ whole genome shotgun (WGS) entry which is preliminary data.</text>
</comment>
<name>A0AAV4LNM2_BABCB</name>
<keyword evidence="1" id="KW-0472">Membrane</keyword>
<dbReference type="InterPro" id="IPR024751">
    <property type="entry name" value="VESA1"/>
</dbReference>
<feature type="transmembrane region" description="Helical" evidence="1">
    <location>
        <begin position="1270"/>
        <end position="1287"/>
    </location>
</feature>
<gene>
    <name evidence="2" type="ORF">BcabD6B2_09750</name>
</gene>
<evidence type="ECO:0000313" key="2">
    <source>
        <dbReference type="EMBL" id="GIX61540.1"/>
    </source>
</evidence>
<keyword evidence="1" id="KW-1133">Transmembrane helix</keyword>
<dbReference type="Pfam" id="PF12785">
    <property type="entry name" value="VESA1_N"/>
    <property type="match status" value="1"/>
</dbReference>
<accession>A0AAV4LNM2</accession>
<dbReference type="EMBL" id="BPLF01000001">
    <property type="protein sequence ID" value="GIX61540.1"/>
    <property type="molecule type" value="Genomic_DNA"/>
</dbReference>
<organism evidence="2 3">
    <name type="scientific">Babesia caballi</name>
    <dbReference type="NCBI Taxonomy" id="5871"/>
    <lineage>
        <taxon>Eukaryota</taxon>
        <taxon>Sar</taxon>
        <taxon>Alveolata</taxon>
        <taxon>Apicomplexa</taxon>
        <taxon>Aconoidasida</taxon>
        <taxon>Piroplasmida</taxon>
        <taxon>Babesiidae</taxon>
        <taxon>Babesia</taxon>
    </lineage>
</organism>
<dbReference type="Proteomes" id="UP001497744">
    <property type="component" value="Unassembled WGS sequence"/>
</dbReference>
<keyword evidence="3" id="KW-1185">Reference proteome</keyword>
<reference evidence="2 3" key="1">
    <citation type="submission" date="2021-06" db="EMBL/GenBank/DDBJ databases">
        <title>Genome sequence of Babesia caballi.</title>
        <authorList>
            <person name="Yamagishi J."/>
            <person name="Kidaka T."/>
            <person name="Ochi A."/>
        </authorList>
    </citation>
    <scope>NUCLEOTIDE SEQUENCE [LARGE SCALE GENOMIC DNA]</scope>
    <source>
        <strain evidence="2">USDA-D6B2</strain>
    </source>
</reference>
<evidence type="ECO:0000256" key="1">
    <source>
        <dbReference type="SAM" id="Phobius"/>
    </source>
</evidence>
<protein>
    <submittedName>
        <fullName evidence="2">Variant erythrocyte surface antigen-1 family protein</fullName>
    </submittedName>
</protein>
<sequence length="1325" mass="146418">MGVPKTQLTDWPEDLKDVIDWLALVGGGFGGKSWDVSGKPEKLETALMQLDGFDTTAFPNHEFGGLTLSEIIRIFARGLGSGFLGYDGVNRGELNGKGILDSPGHYKSTYHDAKWEDNDEHIYAKTFLFLACLVFYIITFLYWMCKTSDKWKGITINSSGPFKELLTAMGYDQSQLDQQKNGDTIADRLTGMPDGSNAGFPDLQAAYQGEGASSYKNFLNKLGSKIAGSPLNHPLASCKTVSYAYLQSRRHGADITAAIGAIKKELVNLSERFSSYASVNNDFYALQQKIKTLLDKIQSFDPNLVSSSLTCPIITGGGILPANVAKYQVGNAVLNFVIRFLDGLSKVNEASYKKDVLKVVGTLRKCVGTGQVPKGFETLVEGIGKKVQTDLNGLQVNAGLKVKEVFDKLKILVDTARFTNLGDVQFNDVETFLGDVFRKVKGEDPRTHLSNFNTVCTQLISLFNQRNIKNDLNDQHPVNGGLKPHVNAVSRVANHNALHGDISRSRTDKPFTAALLSTLQGAANSVVGDLTTKTYKSYYYDANKREWSDNNNINGDHAKIFLTCLPLYFHVLTYIYWSCNSSSGGWMASRGLTSGGRLNAMMESQGFYNKYVNGGRLWKDVVEIMGERFKELSVAMTANQQASSPSPPSRAYIHFTKNLREKVNGSSGSYTDCSLSALYYCATCYFRCEQKKNAGTTTKPPSSIREMLYWLSGLQFSPSYDAFDTYLTDHFKTLIFRTTSQSGPDSRQDHELALEVADSATTSKTNKLSAGDLKEYLATTCLFIPTVLYRLQSRDASTRTNPLLHELHTNSMGFTYQSASSLLSKLAEYAYALQFQLHFLHQQCKYTNNVGRGWWACTFGRDVNTNVQGGAVESWICATQCTKTDHSDPRKHATGCEHKHCGDIAKGGKPSPLQAFLTDNLTGFSRGYPSDPSSHLSTCSGTVCHVPMGFANKLRQGSGATGYHIHHALSPLCGEVSSPLRQLSEKLSCLTKRTPRTLGDLFGFTWHLTGQLFSDVKIQAKDPSGFLPTAFTKLLEKLSTVKSGLLYDSLTAHVKTIGSALFGVSWHCHRKNKWKTEGRNVASYCKDHNNSTVCDLASLHNSECTGKSCGQYLEPLAYSDGATFANSFASMYLSCAVYLADDLYESLDGFKTQFEHLKCSYCGNVCQTNPNCHSRSSVECQCDSVVQCAGLHPLLYDHGFTFNDAKKLFGWTNVGTRQGWVPNGANQRKCSQFHSQLQTVINGEPLYTLLIAVDGFLYAIRWGFFSKLSAFWTIYIGLILYTFFFLLDTLHVRSHLKLTSSHMVPPLALLTQGTPIPITKLTYIG</sequence>
<proteinExistence type="predicted"/>
<keyword evidence="1" id="KW-0812">Transmembrane</keyword>
<dbReference type="RefSeq" id="XP_067713611.1">
    <property type="nucleotide sequence ID" value="XM_067857510.1"/>
</dbReference>
<dbReference type="GeneID" id="94193023"/>
<feature type="transmembrane region" description="Helical" evidence="1">
    <location>
        <begin position="122"/>
        <end position="143"/>
    </location>
</feature>